<dbReference type="Proteomes" id="UP000070089">
    <property type="component" value="Unassembled WGS sequence"/>
</dbReference>
<evidence type="ECO:0000259" key="9">
    <source>
        <dbReference type="Pfam" id="PF02374"/>
    </source>
</evidence>
<evidence type="ECO:0000256" key="8">
    <source>
        <dbReference type="HAMAP-Rule" id="MF_03112"/>
    </source>
</evidence>
<name>A0A132NWP6_GIAIN</name>
<dbReference type="CDD" id="cd02035">
    <property type="entry name" value="ArsA"/>
    <property type="match status" value="1"/>
</dbReference>
<dbReference type="EC" id="3.6.-.-" evidence="8"/>
<dbReference type="OrthoDB" id="1770at2759"/>
<dbReference type="InterPro" id="IPR027542">
    <property type="entry name" value="ATPase_ArsA/GET3_euk"/>
</dbReference>
<dbReference type="InterPro" id="IPR016300">
    <property type="entry name" value="ATPase_ArsA/GET3"/>
</dbReference>
<dbReference type="GO" id="GO:0071816">
    <property type="term" value="P:tail-anchored membrane protein insertion into ER membrane"/>
    <property type="evidence" value="ECO:0007669"/>
    <property type="project" value="TreeGrafter"/>
</dbReference>
<accession>A0A132NWP6</accession>
<dbReference type="GO" id="GO:0043529">
    <property type="term" value="C:GET complex"/>
    <property type="evidence" value="ECO:0007669"/>
    <property type="project" value="TreeGrafter"/>
</dbReference>
<evidence type="ECO:0000256" key="6">
    <source>
        <dbReference type="ARBA" id="ARBA00022824"/>
    </source>
</evidence>
<evidence type="ECO:0000313" key="10">
    <source>
        <dbReference type="EMBL" id="KWX14496.1"/>
    </source>
</evidence>
<comment type="similarity">
    <text evidence="1 8">Belongs to the arsA ATPase family.</text>
</comment>
<dbReference type="GO" id="GO:0016887">
    <property type="term" value="F:ATP hydrolysis activity"/>
    <property type="evidence" value="ECO:0007669"/>
    <property type="project" value="InterPro"/>
</dbReference>
<evidence type="ECO:0000256" key="7">
    <source>
        <dbReference type="ARBA" id="ARBA00022840"/>
    </source>
</evidence>
<dbReference type="Pfam" id="PF02374">
    <property type="entry name" value="ArsA_ATPase"/>
    <property type="match status" value="1"/>
</dbReference>
<feature type="domain" description="ArsA/GET3 Anion-transporting ATPase-like" evidence="9">
    <location>
        <begin position="22"/>
        <end position="344"/>
    </location>
</feature>
<keyword evidence="5 8" id="KW-0378">Hydrolase</keyword>
<keyword evidence="6 8" id="KW-0256">Endoplasmic reticulum</keyword>
<dbReference type="PANTHER" id="PTHR10803:SF3">
    <property type="entry name" value="ATPASE GET3"/>
    <property type="match status" value="1"/>
</dbReference>
<comment type="function">
    <text evidence="8">ATPase required for the post-translational delivery of tail-anchored (TA) proteins to the endoplasmic reticulum. Recognizes and selectively binds the transmembrane domain of TA proteins in the cytosol. This complex then targets to the endoplasmic reticulum by membrane-bound receptors, where the tail-anchored protein is released for insertion. This process is regulated by ATP binding and hydrolysis. ATP binding drives the homodimer towards the closed dimer state, facilitating recognition of newly synthesized TA membrane proteins. ATP hydrolysis is required for insertion. Subsequently, the homodimer reverts towards the open dimer state, lowering its affinity for the membrane-bound receptor, and returning it to the cytosol to initiate a new round of targeting.</text>
</comment>
<evidence type="ECO:0000256" key="4">
    <source>
        <dbReference type="ARBA" id="ARBA00022741"/>
    </source>
</evidence>
<keyword evidence="8" id="KW-0862">Zinc</keyword>
<evidence type="ECO:0000256" key="1">
    <source>
        <dbReference type="ARBA" id="ARBA00011040"/>
    </source>
</evidence>
<evidence type="ECO:0000313" key="11">
    <source>
        <dbReference type="Proteomes" id="UP000070089"/>
    </source>
</evidence>
<dbReference type="InterPro" id="IPR025723">
    <property type="entry name" value="ArsA/GET3_ATPase-like"/>
</dbReference>
<dbReference type="GO" id="GO:0046872">
    <property type="term" value="F:metal ion binding"/>
    <property type="evidence" value="ECO:0007669"/>
    <property type="project" value="UniProtKB-KW"/>
</dbReference>
<protein>
    <recommendedName>
        <fullName evidence="8">ATPase ASNA1 homolog</fullName>
        <ecNumber evidence="8">3.6.-.-</ecNumber>
    </recommendedName>
    <alternativeName>
        <fullName evidence="8">Arsenical pump-driving ATPase homolog</fullName>
    </alternativeName>
    <alternativeName>
        <fullName evidence="8">Arsenite-stimulated ATPase</fullName>
    </alternativeName>
</protein>
<dbReference type="SUPFAM" id="SSF52540">
    <property type="entry name" value="P-loop containing nucleoside triphosphate hydrolases"/>
    <property type="match status" value="1"/>
</dbReference>
<dbReference type="NCBIfam" id="TIGR00345">
    <property type="entry name" value="GET3_arsA_TRC40"/>
    <property type="match status" value="1"/>
</dbReference>
<keyword evidence="8" id="KW-0479">Metal-binding</keyword>
<feature type="binding site" evidence="8">
    <location>
        <begin position="29"/>
        <end position="36"/>
    </location>
    <ligand>
        <name>ATP</name>
        <dbReference type="ChEBI" id="CHEBI:30616"/>
    </ligand>
</feature>
<dbReference type="GO" id="GO:0005524">
    <property type="term" value="F:ATP binding"/>
    <property type="evidence" value="ECO:0007669"/>
    <property type="project" value="UniProtKB-UniRule"/>
</dbReference>
<dbReference type="Gene3D" id="3.40.50.300">
    <property type="entry name" value="P-loop containing nucleotide triphosphate hydrolases"/>
    <property type="match status" value="1"/>
</dbReference>
<keyword evidence="3 8" id="KW-0963">Cytoplasm</keyword>
<gene>
    <name evidence="10" type="ORF">QR46_1458</name>
</gene>
<feature type="binding site" evidence="8">
    <location>
        <position position="297"/>
    </location>
    <ligand>
        <name>Zn(2+)</name>
        <dbReference type="ChEBI" id="CHEBI:29105"/>
        <note>ligand shared between dimeric partners</note>
    </ligand>
</feature>
<dbReference type="EMBL" id="JXTI01000030">
    <property type="protein sequence ID" value="KWX14496.1"/>
    <property type="molecule type" value="Genomic_DNA"/>
</dbReference>
<feature type="binding site" evidence="8">
    <location>
        <position position="256"/>
    </location>
    <ligand>
        <name>ATP</name>
        <dbReference type="ChEBI" id="CHEBI:30616"/>
    </ligand>
</feature>
<keyword evidence="7 8" id="KW-0067">ATP-binding</keyword>
<evidence type="ECO:0000256" key="3">
    <source>
        <dbReference type="ARBA" id="ARBA00022490"/>
    </source>
</evidence>
<proteinExistence type="inferred from homology"/>
<keyword evidence="4 8" id="KW-0547">Nucleotide-binding</keyword>
<keyword evidence="2 8" id="KW-0813">Transport</keyword>
<organism evidence="10 11">
    <name type="scientific">Giardia duodenalis assemblage B</name>
    <dbReference type="NCBI Taxonomy" id="1394984"/>
    <lineage>
        <taxon>Eukaryota</taxon>
        <taxon>Metamonada</taxon>
        <taxon>Diplomonadida</taxon>
        <taxon>Hexamitidae</taxon>
        <taxon>Giardiinae</taxon>
        <taxon>Giardia</taxon>
    </lineage>
</organism>
<dbReference type="PANTHER" id="PTHR10803">
    <property type="entry name" value="ARSENICAL PUMP-DRIVING ATPASE ARSENITE-TRANSLOCATING ATPASE"/>
    <property type="match status" value="1"/>
</dbReference>
<feature type="binding site" evidence="8">
    <location>
        <position position="294"/>
    </location>
    <ligand>
        <name>Zn(2+)</name>
        <dbReference type="ChEBI" id="CHEBI:29105"/>
        <note>ligand shared between dimeric partners</note>
    </ligand>
</feature>
<feature type="active site" evidence="8">
    <location>
        <position position="60"/>
    </location>
</feature>
<dbReference type="FunFam" id="3.40.50.300:FF:001459">
    <property type="entry name" value="ATPase ASNA1 homolog"/>
    <property type="match status" value="1"/>
</dbReference>
<comment type="caution">
    <text evidence="10">The sequence shown here is derived from an EMBL/GenBank/DDBJ whole genome shotgun (WGS) entry which is preliminary data.</text>
</comment>
<feature type="binding site" evidence="8">
    <location>
        <position position="283"/>
    </location>
    <ligand>
        <name>ATP</name>
        <dbReference type="ChEBI" id="CHEBI:30616"/>
    </ligand>
</feature>
<comment type="subunit">
    <text evidence="8">Homodimer.</text>
</comment>
<dbReference type="AlphaFoldDB" id="A0A132NWP6"/>
<dbReference type="VEuPathDB" id="GiardiaDB:QR46_1458"/>
<dbReference type="InterPro" id="IPR027417">
    <property type="entry name" value="P-loop_NTPase"/>
</dbReference>
<evidence type="ECO:0000256" key="2">
    <source>
        <dbReference type="ARBA" id="ARBA00022448"/>
    </source>
</evidence>
<dbReference type="HAMAP" id="MF_03112">
    <property type="entry name" value="Asna1_Get3"/>
    <property type="match status" value="1"/>
</dbReference>
<evidence type="ECO:0000256" key="5">
    <source>
        <dbReference type="ARBA" id="ARBA00022801"/>
    </source>
</evidence>
<reference evidence="10 11" key="1">
    <citation type="journal article" date="2015" name="Mol. Biochem. Parasitol.">
        <title>Identification of polymorphic genes for use in assemblage B genotyping assays through comparative genomics of multiple assemblage B Giardia duodenalis isolates.</title>
        <authorList>
            <person name="Wielinga C."/>
            <person name="Thompson R.C."/>
            <person name="Monis P."/>
            <person name="Ryan U."/>
        </authorList>
    </citation>
    <scope>NUCLEOTIDE SEQUENCE [LARGE SCALE GENOMIC DNA]</scope>
    <source>
        <strain evidence="10 11">BAH15c1</strain>
    </source>
</reference>
<sequence length="359" mass="40149">MVTVTCPMLPSLHDILDQHTYKWIFFGGKGGVGKTTTSSSFSVLMAETRPNEKFLLLSTDPAHNISDAFDQKFGKAPTQVNGIPNLYAMEVDASNEMKSAVEAVQKETASTSDNSTESKLEGDMFGGLNDLITCASSFIKDGTFPGIDEMWSFINIIKLIDTNEYSTVIFDTAPTGHTLRFLELPETINKVLEIFTRLKDNIGGMLSMVMQTMGLSQNDIFGLIDKTYPKIDVIKKISAEFRDPSLCTFVGVCIPEFLSLYETERLVQQLAVLDMDCHAIVINFVLDADASNPCSMCRSRARMQNKYVKQIYELYDDFNIVLSPLRPDEVRGIPNLRDYAETLIKPHKFCWSVNSDSSK</sequence>
<comment type="subcellular location">
    <subcellularLocation>
        <location evidence="8">Cytoplasm</location>
    </subcellularLocation>
    <subcellularLocation>
        <location evidence="8">Endoplasmic reticulum</location>
    </subcellularLocation>
</comment>